<name>A0A6A9QNU9_SULME</name>
<dbReference type="PANTHER" id="PTHR35902">
    <property type="entry name" value="S-LAYER DOMAIN-LIKE PROTEIN-RELATED"/>
    <property type="match status" value="1"/>
</dbReference>
<proteinExistence type="predicted"/>
<keyword evidence="1" id="KW-0812">Transmembrane</keyword>
<feature type="transmembrane region" description="Helical" evidence="1">
    <location>
        <begin position="609"/>
        <end position="629"/>
    </location>
</feature>
<dbReference type="RefSeq" id="WP_156016468.1">
    <property type="nucleotide sequence ID" value="NZ_WGGD01000005.1"/>
</dbReference>
<dbReference type="Proteomes" id="UP000470772">
    <property type="component" value="Unassembled WGS sequence"/>
</dbReference>
<dbReference type="AlphaFoldDB" id="A0A6A9QNU9"/>
<comment type="caution">
    <text evidence="2">The sequence shown here is derived from an EMBL/GenBank/DDBJ whole genome shotgun (WGS) entry which is preliminary data.</text>
</comment>
<keyword evidence="3" id="KW-1185">Reference proteome</keyword>
<gene>
    <name evidence="2" type="ORF">GC250_05225</name>
</gene>
<sequence length="636" mass="68727">MKGKLALIVVLALMFMIETLTVAMSTSTADVFGFAKPDEILAPGEIGQPITISITNLGPSLFNVSVIPLSVYPFTPYSYFNDTNNITIPYLGSGSSDNITVLLNVNSASKDGVYKYYIDLCGYEENGDQVQKKIEVSIPVLGQEKIYAESTWGTANSSIVVGPGEYDVPFTIILQNQGNVMLSNVTLHLHSQYPVKFLQDNVSIGYLPVGQPIFATVLADVYTNATQGVHYITANVTFFRNSSIKVMIPVDIISTDQVMVQTVWGSASSPIIASSGEVNLPITLIVKNLGTNLLSNVTLHLHSQYPVKFLQDNVSIGFIPAGQINEAIVTADVYSNATPGVYYLPVNVTIYQGETLTMEMPVTIAGTINASITAYTFPPQVFPGYSDVELHIISLNYGSGIAQNATIYIKVPSQIQLISQSIEKIGAMPSGVPINSTFLFNVPNNTPVGNYNINITLKYDGGYFTKIYKLTIYPKANIIISNVYFSGATAGASKIPLTLTLENIGNITAKNVILRLGQSDVIYPHVSSSNPLQALTASEYFIGDLKPGQKVNVTYIVDVSSGASPGSYQLATSLEWNQTGSIYPFVQSDTFNVTVSLPLLSKLTTGESLLILVLVIIVIILIIVLIVVARKRGTRQ</sequence>
<evidence type="ECO:0008006" key="4">
    <source>
        <dbReference type="Google" id="ProtNLM"/>
    </source>
</evidence>
<keyword evidence="1" id="KW-0472">Membrane</keyword>
<accession>A0A6A9QNU9</accession>
<evidence type="ECO:0000313" key="2">
    <source>
        <dbReference type="EMBL" id="MUN28851.1"/>
    </source>
</evidence>
<evidence type="ECO:0000313" key="3">
    <source>
        <dbReference type="Proteomes" id="UP000470772"/>
    </source>
</evidence>
<dbReference type="EMBL" id="WGGD01000005">
    <property type="protein sequence ID" value="MUN28851.1"/>
    <property type="molecule type" value="Genomic_DNA"/>
</dbReference>
<protein>
    <recommendedName>
        <fullName evidence="4">S-layer protein</fullName>
    </recommendedName>
</protein>
<organism evidence="2 3">
    <name type="scientific">Sulfuracidifex metallicus DSM 6482 = JCM 9184</name>
    <dbReference type="NCBI Taxonomy" id="523847"/>
    <lineage>
        <taxon>Archaea</taxon>
        <taxon>Thermoproteota</taxon>
        <taxon>Thermoprotei</taxon>
        <taxon>Sulfolobales</taxon>
        <taxon>Sulfolobaceae</taxon>
        <taxon>Sulfuracidifex</taxon>
    </lineage>
</organism>
<reference evidence="2 3" key="1">
    <citation type="submission" date="2019-10" db="EMBL/GenBank/DDBJ databases">
        <title>Sequencing and Assembly of Multiple Reported Metal-Biooxidizing Members of the Extremely Thermoacidophilic Archaeal Family Sulfolobaceae.</title>
        <authorList>
            <person name="Counts J.A."/>
            <person name="Kelly R.M."/>
        </authorList>
    </citation>
    <scope>NUCLEOTIDE SEQUENCE [LARGE SCALE GENOMIC DNA]</scope>
    <source>
        <strain evidence="2 3">DSM 6482</strain>
    </source>
</reference>
<evidence type="ECO:0000256" key="1">
    <source>
        <dbReference type="SAM" id="Phobius"/>
    </source>
</evidence>
<dbReference type="PANTHER" id="PTHR35902:SF3">
    <property type="entry name" value="NPCBM-ASSOCIATED, NEW3 DOMAIN OF ALPHA-GALACTOSIDASE"/>
    <property type="match status" value="1"/>
</dbReference>
<keyword evidence="1" id="KW-1133">Transmembrane helix</keyword>